<evidence type="ECO:0000256" key="7">
    <source>
        <dbReference type="SAM" id="Phobius"/>
    </source>
</evidence>
<feature type="domain" description="Cytochrome c assembly protein" evidence="8">
    <location>
        <begin position="27"/>
        <end position="186"/>
    </location>
</feature>
<feature type="transmembrane region" description="Helical" evidence="7">
    <location>
        <begin position="160"/>
        <end position="179"/>
    </location>
</feature>
<dbReference type="InterPro" id="IPR045062">
    <property type="entry name" value="Cyt_c_biogenesis_CcsA/CcmC"/>
</dbReference>
<evidence type="ECO:0000313" key="9">
    <source>
        <dbReference type="EMBL" id="VAW68820.1"/>
    </source>
</evidence>
<evidence type="ECO:0000259" key="8">
    <source>
        <dbReference type="Pfam" id="PF01578"/>
    </source>
</evidence>
<keyword evidence="6 7" id="KW-0472">Membrane</keyword>
<dbReference type="GO" id="GO:0016829">
    <property type="term" value="F:lyase activity"/>
    <property type="evidence" value="ECO:0007669"/>
    <property type="project" value="UniProtKB-KW"/>
</dbReference>
<accession>A0A3B0XVU0</accession>
<dbReference type="PRINTS" id="PR01386">
    <property type="entry name" value="CCMCBIOGNSIS"/>
</dbReference>
<evidence type="ECO:0000256" key="2">
    <source>
        <dbReference type="ARBA" id="ARBA00005840"/>
    </source>
</evidence>
<reference evidence="9" key="1">
    <citation type="submission" date="2018-06" db="EMBL/GenBank/DDBJ databases">
        <authorList>
            <person name="Zhirakovskaya E."/>
        </authorList>
    </citation>
    <scope>NUCLEOTIDE SEQUENCE</scope>
</reference>
<protein>
    <submittedName>
        <fullName evidence="9">Cytochrome c-type biogenesis protein CcmC, putative heme lyase for CcmE</fullName>
    </submittedName>
</protein>
<keyword evidence="4" id="KW-0201">Cytochrome c-type biogenesis</keyword>
<dbReference type="GO" id="GO:0015232">
    <property type="term" value="F:heme transmembrane transporter activity"/>
    <property type="evidence" value="ECO:0007669"/>
    <property type="project" value="InterPro"/>
</dbReference>
<comment type="subcellular location">
    <subcellularLocation>
        <location evidence="1">Membrane</location>
        <topology evidence="1">Multi-pass membrane protein</topology>
    </subcellularLocation>
</comment>
<keyword evidence="5 7" id="KW-1133">Transmembrane helix</keyword>
<comment type="similarity">
    <text evidence="2">Belongs to the CcmC/CycZ/HelC family.</text>
</comment>
<gene>
    <name evidence="9" type="ORF">MNBD_GAMMA10-1483</name>
</gene>
<evidence type="ECO:0000256" key="4">
    <source>
        <dbReference type="ARBA" id="ARBA00022748"/>
    </source>
</evidence>
<feature type="transmembrane region" description="Helical" evidence="7">
    <location>
        <begin position="93"/>
        <end position="115"/>
    </location>
</feature>
<evidence type="ECO:0000256" key="6">
    <source>
        <dbReference type="ARBA" id="ARBA00023136"/>
    </source>
</evidence>
<evidence type="ECO:0000256" key="3">
    <source>
        <dbReference type="ARBA" id="ARBA00022692"/>
    </source>
</evidence>
<dbReference type="InterPro" id="IPR003557">
    <property type="entry name" value="Cyt_c_biogenesis_CcmC"/>
</dbReference>
<dbReference type="PANTHER" id="PTHR30071:SF1">
    <property type="entry name" value="CYTOCHROME B_B6 PROTEIN-RELATED"/>
    <property type="match status" value="1"/>
</dbReference>
<feature type="transmembrane region" description="Helical" evidence="7">
    <location>
        <begin position="64"/>
        <end position="86"/>
    </location>
</feature>
<organism evidence="9">
    <name type="scientific">hydrothermal vent metagenome</name>
    <dbReference type="NCBI Taxonomy" id="652676"/>
    <lineage>
        <taxon>unclassified sequences</taxon>
        <taxon>metagenomes</taxon>
        <taxon>ecological metagenomes</taxon>
    </lineage>
</organism>
<name>A0A3B0XVU0_9ZZZZ</name>
<feature type="transmembrane region" description="Helical" evidence="7">
    <location>
        <begin position="135"/>
        <end position="151"/>
    </location>
</feature>
<dbReference type="AlphaFoldDB" id="A0A3B0XVU0"/>
<evidence type="ECO:0000256" key="5">
    <source>
        <dbReference type="ARBA" id="ARBA00022989"/>
    </source>
</evidence>
<dbReference type="PANTHER" id="PTHR30071">
    <property type="entry name" value="HEME EXPORTER PROTEIN C"/>
    <property type="match status" value="1"/>
</dbReference>
<dbReference type="InterPro" id="IPR002541">
    <property type="entry name" value="Cyt_c_assembly"/>
</dbReference>
<sequence length="249" mass="27983">MKLPAIVHKFSSPKNFYTMSGKLIPWFVWGFVLTLLAGLYYGLFEAPPDYQQGESYRIMFVHVPAAWMSMFIYLVMAFSAVVGLIWRIKTADLMASVSAPIGGAFTFLALVTGSLWGKPMWGTYWVWDARLTSELVLLFLYLGFIALQAAIEEPRNSARAGALLLIVGVVNIPIIHYSVEWWSTLHQGATVTKIDKPSIHISMLIPLLLMAVSFKLYYAGSVLMRARGEILKREQNTRWVKEVVAQEAG</sequence>
<feature type="transmembrane region" description="Helical" evidence="7">
    <location>
        <begin position="23"/>
        <end position="44"/>
    </location>
</feature>
<dbReference type="GO" id="GO:0020037">
    <property type="term" value="F:heme binding"/>
    <property type="evidence" value="ECO:0007669"/>
    <property type="project" value="InterPro"/>
</dbReference>
<dbReference type="GO" id="GO:0017004">
    <property type="term" value="P:cytochrome complex assembly"/>
    <property type="evidence" value="ECO:0007669"/>
    <property type="project" value="UniProtKB-KW"/>
</dbReference>
<evidence type="ECO:0000256" key="1">
    <source>
        <dbReference type="ARBA" id="ARBA00004141"/>
    </source>
</evidence>
<dbReference type="NCBIfam" id="TIGR01191">
    <property type="entry name" value="ccmC"/>
    <property type="match status" value="1"/>
</dbReference>
<proteinExistence type="inferred from homology"/>
<keyword evidence="9" id="KW-0456">Lyase</keyword>
<dbReference type="EMBL" id="UOFJ01000371">
    <property type="protein sequence ID" value="VAW68820.1"/>
    <property type="molecule type" value="Genomic_DNA"/>
</dbReference>
<keyword evidence="3 7" id="KW-0812">Transmembrane</keyword>
<dbReference type="GO" id="GO:0005886">
    <property type="term" value="C:plasma membrane"/>
    <property type="evidence" value="ECO:0007669"/>
    <property type="project" value="TreeGrafter"/>
</dbReference>
<dbReference type="Pfam" id="PF01578">
    <property type="entry name" value="Cytochrom_C_asm"/>
    <property type="match status" value="1"/>
</dbReference>
<feature type="transmembrane region" description="Helical" evidence="7">
    <location>
        <begin position="199"/>
        <end position="218"/>
    </location>
</feature>